<evidence type="ECO:0000256" key="3">
    <source>
        <dbReference type="ARBA" id="ARBA00022729"/>
    </source>
</evidence>
<name>A0AAN9E9U1_CROPI</name>
<evidence type="ECO:0000313" key="7">
    <source>
        <dbReference type="Proteomes" id="UP001372338"/>
    </source>
</evidence>
<dbReference type="Proteomes" id="UP001372338">
    <property type="component" value="Unassembled WGS sequence"/>
</dbReference>
<feature type="signal peptide" evidence="5">
    <location>
        <begin position="1"/>
        <end position="27"/>
    </location>
</feature>
<proteinExistence type="predicted"/>
<dbReference type="InterPro" id="IPR039639">
    <property type="entry name" value="IDA-like"/>
</dbReference>
<dbReference type="GO" id="GO:0005576">
    <property type="term" value="C:extracellular region"/>
    <property type="evidence" value="ECO:0007669"/>
    <property type="project" value="UniProtKB-SubCell"/>
</dbReference>
<protein>
    <submittedName>
        <fullName evidence="6">Uncharacterized protein</fullName>
    </submittedName>
</protein>
<dbReference type="GO" id="GO:0010227">
    <property type="term" value="P:floral organ abscission"/>
    <property type="evidence" value="ECO:0007669"/>
    <property type="project" value="InterPro"/>
</dbReference>
<keyword evidence="7" id="KW-1185">Reference proteome</keyword>
<dbReference type="AlphaFoldDB" id="A0AAN9E9U1"/>
<keyword evidence="2" id="KW-0964">Secreted</keyword>
<feature type="region of interest" description="Disordered" evidence="4">
    <location>
        <begin position="95"/>
        <end position="136"/>
    </location>
</feature>
<feature type="chain" id="PRO_5042891535" evidence="5">
    <location>
        <begin position="28"/>
        <end position="167"/>
    </location>
</feature>
<dbReference type="EMBL" id="JAYWIO010000008">
    <property type="protein sequence ID" value="KAK7247553.1"/>
    <property type="molecule type" value="Genomic_DNA"/>
</dbReference>
<comment type="subcellular location">
    <subcellularLocation>
        <location evidence="1">Secreted</location>
        <location evidence="1">Extracellular space</location>
    </subcellularLocation>
</comment>
<evidence type="ECO:0000313" key="6">
    <source>
        <dbReference type="EMBL" id="KAK7247553.1"/>
    </source>
</evidence>
<dbReference type="PANTHER" id="PTHR33599:SF22">
    <property type="entry name" value="PROTEIN, PUTATIVE-RELATED"/>
    <property type="match status" value="1"/>
</dbReference>
<evidence type="ECO:0000256" key="1">
    <source>
        <dbReference type="ARBA" id="ARBA00004239"/>
    </source>
</evidence>
<comment type="caution">
    <text evidence="6">The sequence shown here is derived from an EMBL/GenBank/DDBJ whole genome shotgun (WGS) entry which is preliminary data.</text>
</comment>
<dbReference type="PANTHER" id="PTHR33599">
    <property type="entry name" value="PROTEIN IDA-LIKE 5"/>
    <property type="match status" value="1"/>
</dbReference>
<evidence type="ECO:0000256" key="4">
    <source>
        <dbReference type="SAM" id="MobiDB-lite"/>
    </source>
</evidence>
<evidence type="ECO:0000256" key="2">
    <source>
        <dbReference type="ARBA" id="ARBA00022525"/>
    </source>
</evidence>
<evidence type="ECO:0000256" key="5">
    <source>
        <dbReference type="SAM" id="SignalP"/>
    </source>
</evidence>
<reference evidence="6 7" key="1">
    <citation type="submission" date="2024-01" db="EMBL/GenBank/DDBJ databases">
        <title>The genomes of 5 underutilized Papilionoideae crops provide insights into root nodulation and disease resistanc.</title>
        <authorList>
            <person name="Yuan L."/>
        </authorList>
    </citation>
    <scope>NUCLEOTIDE SEQUENCE [LARGE SCALE GENOMIC DNA]</scope>
    <source>
        <strain evidence="6">ZHUSHIDOU_FW_LH</strain>
        <tissue evidence="6">Leaf</tissue>
    </source>
</reference>
<keyword evidence="3 5" id="KW-0732">Signal</keyword>
<organism evidence="6 7">
    <name type="scientific">Crotalaria pallida</name>
    <name type="common">Smooth rattlebox</name>
    <name type="synonym">Crotalaria striata</name>
    <dbReference type="NCBI Taxonomy" id="3830"/>
    <lineage>
        <taxon>Eukaryota</taxon>
        <taxon>Viridiplantae</taxon>
        <taxon>Streptophyta</taxon>
        <taxon>Embryophyta</taxon>
        <taxon>Tracheophyta</taxon>
        <taxon>Spermatophyta</taxon>
        <taxon>Magnoliopsida</taxon>
        <taxon>eudicotyledons</taxon>
        <taxon>Gunneridae</taxon>
        <taxon>Pentapetalae</taxon>
        <taxon>rosids</taxon>
        <taxon>fabids</taxon>
        <taxon>Fabales</taxon>
        <taxon>Fabaceae</taxon>
        <taxon>Papilionoideae</taxon>
        <taxon>50 kb inversion clade</taxon>
        <taxon>genistoids sensu lato</taxon>
        <taxon>core genistoids</taxon>
        <taxon>Crotalarieae</taxon>
        <taxon>Crotalaria</taxon>
    </lineage>
</organism>
<accession>A0AAN9E9U1</accession>
<gene>
    <name evidence="6" type="ORF">RIF29_42438</name>
</gene>
<sequence>MVMCKRPLLIVLWLLLFLFIFMSHCQGSRTTNVFKFKPKSQHHGHFFGFLPKRLPIPYSTPSRKHNDIGLKTSWGGNELATKFRVFKSALKKSKSSSSHYVPHHHQNPTAQMPPPPVEEEEESQKKHKSSSTTTAGRKLKLFTVKLRMEDDQVSIKSLFTIDKLQRY</sequence>